<dbReference type="GO" id="GO:0006220">
    <property type="term" value="P:pyrimidine nucleotide metabolic process"/>
    <property type="evidence" value="ECO:0007669"/>
    <property type="project" value="UniProtKB-UniRule"/>
</dbReference>
<dbReference type="AlphaFoldDB" id="A0A3A4EZW3"/>
<evidence type="ECO:0000256" key="8">
    <source>
        <dbReference type="HAMAP-Rule" id="MF_00238"/>
    </source>
</evidence>
<dbReference type="NCBIfam" id="TIGR00017">
    <property type="entry name" value="cmk"/>
    <property type="match status" value="1"/>
</dbReference>
<name>A0A3A4EZW3_9MICC</name>
<dbReference type="EMBL" id="QYZP01000003">
    <property type="protein sequence ID" value="RJN31442.1"/>
    <property type="molecule type" value="Genomic_DNA"/>
</dbReference>
<gene>
    <name evidence="8 11" type="primary">cmk</name>
    <name evidence="11" type="ORF">D3250_11495</name>
</gene>
<dbReference type="HAMAP" id="MF_00238">
    <property type="entry name" value="Cytidyl_kinase_type1"/>
    <property type="match status" value="1"/>
</dbReference>
<reference evidence="11 12" key="1">
    <citation type="submission" date="2018-09" db="EMBL/GenBank/DDBJ databases">
        <title>Nesterenkonia natronophila sp. nov., an alkaliphilic actinobacteriume isolated from a soda lake, and emended description of the genus Nesterenkonia.</title>
        <authorList>
            <person name="Menes R.J."/>
            <person name="Iriarte A."/>
        </authorList>
    </citation>
    <scope>NUCLEOTIDE SEQUENCE [LARGE SCALE GENOMIC DNA]</scope>
    <source>
        <strain evidence="11 12">M8</strain>
    </source>
</reference>
<evidence type="ECO:0000256" key="7">
    <source>
        <dbReference type="ARBA" id="ARBA00048478"/>
    </source>
</evidence>
<dbReference type="GO" id="GO:0036431">
    <property type="term" value="F:dCMP kinase activity"/>
    <property type="evidence" value="ECO:0007669"/>
    <property type="project" value="InterPro"/>
</dbReference>
<dbReference type="InterPro" id="IPR003136">
    <property type="entry name" value="Cytidylate_kin"/>
</dbReference>
<evidence type="ECO:0000313" key="12">
    <source>
        <dbReference type="Proteomes" id="UP000266615"/>
    </source>
</evidence>
<dbReference type="InterPro" id="IPR011994">
    <property type="entry name" value="Cytidylate_kinase_dom"/>
</dbReference>
<dbReference type="Proteomes" id="UP000266615">
    <property type="component" value="Unassembled WGS sequence"/>
</dbReference>
<dbReference type="GO" id="GO:0036430">
    <property type="term" value="F:CMP kinase activity"/>
    <property type="evidence" value="ECO:0007669"/>
    <property type="project" value="RHEA"/>
</dbReference>
<organism evidence="11 12">
    <name type="scientific">Nesterenkonia natronophila</name>
    <dbReference type="NCBI Taxonomy" id="2174932"/>
    <lineage>
        <taxon>Bacteria</taxon>
        <taxon>Bacillati</taxon>
        <taxon>Actinomycetota</taxon>
        <taxon>Actinomycetes</taxon>
        <taxon>Micrococcales</taxon>
        <taxon>Micrococcaceae</taxon>
        <taxon>Nesterenkonia</taxon>
    </lineage>
</organism>
<dbReference type="InterPro" id="IPR027417">
    <property type="entry name" value="P-loop_NTPase"/>
</dbReference>
<evidence type="ECO:0000313" key="11">
    <source>
        <dbReference type="EMBL" id="RJN31442.1"/>
    </source>
</evidence>
<dbReference type="SUPFAM" id="SSF52540">
    <property type="entry name" value="P-loop containing nucleoside triphosphate hydrolases"/>
    <property type="match status" value="1"/>
</dbReference>
<comment type="catalytic activity">
    <reaction evidence="7 8">
        <text>CMP + ATP = CDP + ADP</text>
        <dbReference type="Rhea" id="RHEA:11600"/>
        <dbReference type="ChEBI" id="CHEBI:30616"/>
        <dbReference type="ChEBI" id="CHEBI:58069"/>
        <dbReference type="ChEBI" id="CHEBI:60377"/>
        <dbReference type="ChEBI" id="CHEBI:456216"/>
        <dbReference type="EC" id="2.7.4.25"/>
    </reaction>
</comment>
<keyword evidence="8" id="KW-0963">Cytoplasm</keyword>
<evidence type="ECO:0000256" key="2">
    <source>
        <dbReference type="ARBA" id="ARBA00022679"/>
    </source>
</evidence>
<evidence type="ECO:0000256" key="9">
    <source>
        <dbReference type="SAM" id="MobiDB-lite"/>
    </source>
</evidence>
<keyword evidence="12" id="KW-1185">Reference proteome</keyword>
<protein>
    <recommendedName>
        <fullName evidence="8">Cytidylate kinase</fullName>
        <shortName evidence="8">CK</shortName>
        <ecNumber evidence="8">2.7.4.25</ecNumber>
    </recommendedName>
    <alternativeName>
        <fullName evidence="8">Cytidine monophosphate kinase</fullName>
        <shortName evidence="8">CMP kinase</shortName>
    </alternativeName>
</protein>
<feature type="domain" description="Cytidylate kinase" evidence="10">
    <location>
        <begin position="27"/>
        <end position="236"/>
    </location>
</feature>
<comment type="similarity">
    <text evidence="1 8">Belongs to the cytidylate kinase family. Type 1 subfamily.</text>
</comment>
<dbReference type="Gene3D" id="3.40.50.300">
    <property type="entry name" value="P-loop containing nucleotide triphosphate hydrolases"/>
    <property type="match status" value="1"/>
</dbReference>
<keyword evidence="2 8" id="KW-0808">Transferase</keyword>
<dbReference type="OrthoDB" id="9807434at2"/>
<comment type="subcellular location">
    <subcellularLocation>
        <location evidence="8">Cytoplasm</location>
    </subcellularLocation>
</comment>
<evidence type="ECO:0000256" key="5">
    <source>
        <dbReference type="ARBA" id="ARBA00022840"/>
    </source>
</evidence>
<dbReference type="EC" id="2.7.4.25" evidence="8"/>
<evidence type="ECO:0000256" key="1">
    <source>
        <dbReference type="ARBA" id="ARBA00009427"/>
    </source>
</evidence>
<dbReference type="GO" id="GO:0005737">
    <property type="term" value="C:cytoplasm"/>
    <property type="evidence" value="ECO:0007669"/>
    <property type="project" value="UniProtKB-SubCell"/>
</dbReference>
<sequence>MEGSSFVSTHTDEVPPEAPQYTGRMVVAVDGPSGSGKSSVCRAAATTLGAAYLDTGAMYRAATWYCLEQEVDLDDHKAVAVAVEELPLNISTNPDHQVITVGESDVTAAIRVALISEKVSQVATNPEARALLIAAQRAIIDREGFIVAEGRDITTVVAPDAQVRVLLTASAEARLRRRGAQLGGTQDDEALRRQVLDRDTKDSAASNFTVAADGVAVLDSSELSFQQTVDSLISRVQLAQGARS</sequence>
<feature type="binding site" evidence="8">
    <location>
        <begin position="31"/>
        <end position="39"/>
    </location>
    <ligand>
        <name>ATP</name>
        <dbReference type="ChEBI" id="CHEBI:30616"/>
    </ligand>
</feature>
<keyword evidence="5 8" id="KW-0067">ATP-binding</keyword>
<dbReference type="GO" id="GO:0005524">
    <property type="term" value="F:ATP binding"/>
    <property type="evidence" value="ECO:0007669"/>
    <property type="project" value="UniProtKB-UniRule"/>
</dbReference>
<comment type="caution">
    <text evidence="11">The sequence shown here is derived from an EMBL/GenBank/DDBJ whole genome shotgun (WGS) entry which is preliminary data.</text>
</comment>
<comment type="catalytic activity">
    <reaction evidence="6 8">
        <text>dCMP + ATP = dCDP + ADP</text>
        <dbReference type="Rhea" id="RHEA:25094"/>
        <dbReference type="ChEBI" id="CHEBI:30616"/>
        <dbReference type="ChEBI" id="CHEBI:57566"/>
        <dbReference type="ChEBI" id="CHEBI:58593"/>
        <dbReference type="ChEBI" id="CHEBI:456216"/>
        <dbReference type="EC" id="2.7.4.25"/>
    </reaction>
</comment>
<dbReference type="Pfam" id="PF02224">
    <property type="entry name" value="Cytidylate_kin"/>
    <property type="match status" value="1"/>
</dbReference>
<dbReference type="CDD" id="cd02020">
    <property type="entry name" value="CMPK"/>
    <property type="match status" value="1"/>
</dbReference>
<accession>A0A3A4EZW3</accession>
<keyword evidence="3 8" id="KW-0547">Nucleotide-binding</keyword>
<keyword evidence="4 8" id="KW-0418">Kinase</keyword>
<proteinExistence type="inferred from homology"/>
<evidence type="ECO:0000256" key="3">
    <source>
        <dbReference type="ARBA" id="ARBA00022741"/>
    </source>
</evidence>
<evidence type="ECO:0000259" key="10">
    <source>
        <dbReference type="Pfam" id="PF02224"/>
    </source>
</evidence>
<evidence type="ECO:0000256" key="6">
    <source>
        <dbReference type="ARBA" id="ARBA00047615"/>
    </source>
</evidence>
<evidence type="ECO:0000256" key="4">
    <source>
        <dbReference type="ARBA" id="ARBA00022777"/>
    </source>
</evidence>
<feature type="region of interest" description="Disordered" evidence="9">
    <location>
        <begin position="1"/>
        <end position="20"/>
    </location>
</feature>